<dbReference type="GO" id="GO:0080120">
    <property type="term" value="P:CAAX-box protein maturation"/>
    <property type="evidence" value="ECO:0007669"/>
    <property type="project" value="UniProtKB-ARBA"/>
</dbReference>
<dbReference type="InterPro" id="IPR003675">
    <property type="entry name" value="Rce1/LyrA-like_dom"/>
</dbReference>
<dbReference type="PANTHER" id="PTHR36435">
    <property type="entry name" value="SLR1288 PROTEIN"/>
    <property type="match status" value="1"/>
</dbReference>
<proteinExistence type="predicted"/>
<feature type="transmembrane region" description="Helical" evidence="1">
    <location>
        <begin position="235"/>
        <end position="256"/>
    </location>
</feature>
<feature type="transmembrane region" description="Helical" evidence="1">
    <location>
        <begin position="66"/>
        <end position="95"/>
    </location>
</feature>
<dbReference type="Pfam" id="PF02517">
    <property type="entry name" value="Rce1-like"/>
    <property type="match status" value="1"/>
</dbReference>
<evidence type="ECO:0000256" key="1">
    <source>
        <dbReference type="SAM" id="Phobius"/>
    </source>
</evidence>
<feature type="transmembrane region" description="Helical" evidence="1">
    <location>
        <begin position="195"/>
        <end position="228"/>
    </location>
</feature>
<gene>
    <name evidence="3" type="ORF">SOIL9_77580</name>
</gene>
<feature type="transmembrane region" description="Helical" evidence="1">
    <location>
        <begin position="23"/>
        <end position="54"/>
    </location>
</feature>
<keyword evidence="4" id="KW-1185">Reference proteome</keyword>
<evidence type="ECO:0000259" key="2">
    <source>
        <dbReference type="Pfam" id="PF02517"/>
    </source>
</evidence>
<dbReference type="Proteomes" id="UP000464178">
    <property type="component" value="Chromosome"/>
</dbReference>
<protein>
    <recommendedName>
        <fullName evidence="2">CAAX prenyl protease 2/Lysostaphin resistance protein A-like domain-containing protein</fullName>
    </recommendedName>
</protein>
<organism evidence="3 4">
    <name type="scientific">Gemmata massiliana</name>
    <dbReference type="NCBI Taxonomy" id="1210884"/>
    <lineage>
        <taxon>Bacteria</taxon>
        <taxon>Pseudomonadati</taxon>
        <taxon>Planctomycetota</taxon>
        <taxon>Planctomycetia</taxon>
        <taxon>Gemmatales</taxon>
        <taxon>Gemmataceae</taxon>
        <taxon>Gemmata</taxon>
    </lineage>
</organism>
<dbReference type="InterPro" id="IPR052710">
    <property type="entry name" value="CAAX_protease"/>
</dbReference>
<sequence length="307" mass="32215">MTDEDHKTDAPAPDPSPRRVPSVWPAFIAFVVAMALSQVAAIIVGVCIVVWFLATGGNAQRLATDLPALLVSTPVFITLLLASQGGLFVTTLAAARLAPVPLRGGLGFVHPGLPVWGYLVLVLGSFFPLIAGVAVFEAASQVMPMDQSLGSAFEQVTPGGGMGLVLFMALVPGFVEEAFFRGYIQRRLLARWPAWAAIIVTAGLFGLMHFYPANIAFAFVMGLWLGVVAWRTGSVWPAALCHAAVNATSGVGNLGARFGIIPDPIPDVAVGGVITLALACFLASMWLLKRGLQTQMGDSGVAEEVTC</sequence>
<dbReference type="PANTHER" id="PTHR36435:SF1">
    <property type="entry name" value="CAAX AMINO TERMINAL PROTEASE FAMILY PROTEIN"/>
    <property type="match status" value="1"/>
</dbReference>
<dbReference type="AlphaFoldDB" id="A0A6P2DI59"/>
<evidence type="ECO:0000313" key="3">
    <source>
        <dbReference type="EMBL" id="VTS01711.1"/>
    </source>
</evidence>
<keyword evidence="1" id="KW-0812">Transmembrane</keyword>
<dbReference type="GO" id="GO:0004175">
    <property type="term" value="F:endopeptidase activity"/>
    <property type="evidence" value="ECO:0007669"/>
    <property type="project" value="UniProtKB-ARBA"/>
</dbReference>
<feature type="transmembrane region" description="Helical" evidence="1">
    <location>
        <begin position="268"/>
        <end position="288"/>
    </location>
</feature>
<feature type="transmembrane region" description="Helical" evidence="1">
    <location>
        <begin position="115"/>
        <end position="136"/>
    </location>
</feature>
<keyword evidence="1" id="KW-1133">Transmembrane helix</keyword>
<keyword evidence="1" id="KW-0472">Membrane</keyword>
<evidence type="ECO:0000313" key="4">
    <source>
        <dbReference type="Proteomes" id="UP000464178"/>
    </source>
</evidence>
<dbReference type="KEGG" id="gms:SOIL9_77580"/>
<reference evidence="3 4" key="1">
    <citation type="submission" date="2019-05" db="EMBL/GenBank/DDBJ databases">
        <authorList>
            <consortium name="Science for Life Laboratories"/>
        </authorList>
    </citation>
    <scope>NUCLEOTIDE SEQUENCE [LARGE SCALE GENOMIC DNA]</scope>
    <source>
        <strain evidence="3">Soil9</strain>
    </source>
</reference>
<dbReference type="EMBL" id="LR593886">
    <property type="protein sequence ID" value="VTS01711.1"/>
    <property type="molecule type" value="Genomic_DNA"/>
</dbReference>
<feature type="domain" description="CAAX prenyl protease 2/Lysostaphin resistance protein A-like" evidence="2">
    <location>
        <begin position="163"/>
        <end position="247"/>
    </location>
</feature>
<name>A0A6P2DI59_9BACT</name>
<accession>A0A6P2DI59</accession>